<gene>
    <name evidence="1" type="ORF">UFOVP161_9</name>
</gene>
<sequence>MKTPKRIHAKEIARKMADWWDAINKEKRDLGDKEYTLQWMLADAWLKGFEAGRRDEKQRKKAGKE</sequence>
<accession>A0A6J7WGM2</accession>
<evidence type="ECO:0000313" key="1">
    <source>
        <dbReference type="EMBL" id="CAB5187145.1"/>
    </source>
</evidence>
<reference evidence="1" key="1">
    <citation type="submission" date="2020-05" db="EMBL/GenBank/DDBJ databases">
        <authorList>
            <person name="Chiriac C."/>
            <person name="Salcher M."/>
            <person name="Ghai R."/>
            <person name="Kavagutti S V."/>
        </authorList>
    </citation>
    <scope>NUCLEOTIDE SEQUENCE</scope>
</reference>
<name>A0A6J7WGM2_9CAUD</name>
<proteinExistence type="predicted"/>
<organism evidence="1">
    <name type="scientific">uncultured Caudovirales phage</name>
    <dbReference type="NCBI Taxonomy" id="2100421"/>
    <lineage>
        <taxon>Viruses</taxon>
        <taxon>Duplodnaviria</taxon>
        <taxon>Heunggongvirae</taxon>
        <taxon>Uroviricota</taxon>
        <taxon>Caudoviricetes</taxon>
        <taxon>Peduoviridae</taxon>
        <taxon>Maltschvirus</taxon>
        <taxon>Maltschvirus maltsch</taxon>
    </lineage>
</organism>
<dbReference type="EMBL" id="LR798211">
    <property type="protein sequence ID" value="CAB5187145.1"/>
    <property type="molecule type" value="Genomic_DNA"/>
</dbReference>
<protein>
    <submittedName>
        <fullName evidence="1">Uncharacterized protein</fullName>
    </submittedName>
</protein>